<dbReference type="CDD" id="cd06224">
    <property type="entry name" value="REM"/>
    <property type="match status" value="1"/>
</dbReference>
<dbReference type="GO" id="GO:0005886">
    <property type="term" value="C:plasma membrane"/>
    <property type="evidence" value="ECO:0007669"/>
    <property type="project" value="TreeGrafter"/>
</dbReference>
<feature type="domain" description="Ras-GEF" evidence="4">
    <location>
        <begin position="266"/>
        <end position="506"/>
    </location>
</feature>
<dbReference type="InterPro" id="IPR001895">
    <property type="entry name" value="RASGEF_cat_dom"/>
</dbReference>
<feature type="region of interest" description="Disordered" evidence="3">
    <location>
        <begin position="55"/>
        <end position="86"/>
    </location>
</feature>
<dbReference type="Proteomes" id="UP001174136">
    <property type="component" value="Unassembled WGS sequence"/>
</dbReference>
<reference evidence="6" key="1">
    <citation type="journal article" date="2023" name="Front. Mar. Sci.">
        <title>A new Merluccius polli reference genome to investigate the effects of global change in West African waters.</title>
        <authorList>
            <person name="Mateo J.L."/>
            <person name="Blanco-Fernandez C."/>
            <person name="Garcia-Vazquez E."/>
            <person name="Machado-Schiaffino G."/>
        </authorList>
    </citation>
    <scope>NUCLEOTIDE SEQUENCE</scope>
    <source>
        <strain evidence="6">C29</strain>
        <tissue evidence="6">Fin</tissue>
    </source>
</reference>
<dbReference type="InterPro" id="IPR000651">
    <property type="entry name" value="Ras-like_Gua-exchang_fac_N"/>
</dbReference>
<dbReference type="InterPro" id="IPR008937">
    <property type="entry name" value="Ras-like_GEF"/>
</dbReference>
<dbReference type="InterPro" id="IPR023578">
    <property type="entry name" value="Ras_GEF_dom_sf"/>
</dbReference>
<dbReference type="PANTHER" id="PTHR23113">
    <property type="entry name" value="GUANINE NUCLEOTIDE EXCHANGE FACTOR"/>
    <property type="match status" value="1"/>
</dbReference>
<dbReference type="GO" id="GO:0007265">
    <property type="term" value="P:Ras protein signal transduction"/>
    <property type="evidence" value="ECO:0007669"/>
    <property type="project" value="TreeGrafter"/>
</dbReference>
<dbReference type="GO" id="GO:0005085">
    <property type="term" value="F:guanyl-nucleotide exchange factor activity"/>
    <property type="evidence" value="ECO:0007669"/>
    <property type="project" value="UniProtKB-KW"/>
</dbReference>
<dbReference type="PROSITE" id="PS00720">
    <property type="entry name" value="RASGEF"/>
    <property type="match status" value="1"/>
</dbReference>
<dbReference type="InterPro" id="IPR036964">
    <property type="entry name" value="RASGEF_cat_dom_sf"/>
</dbReference>
<feature type="domain" description="N-terminal Ras-GEF" evidence="5">
    <location>
        <begin position="100"/>
        <end position="229"/>
    </location>
</feature>
<accession>A0AA47NEA4</accession>
<keyword evidence="7" id="KW-1185">Reference proteome</keyword>
<dbReference type="Pfam" id="PF00618">
    <property type="entry name" value="RasGEF_N"/>
    <property type="match status" value="1"/>
</dbReference>
<evidence type="ECO:0000259" key="5">
    <source>
        <dbReference type="PROSITE" id="PS50212"/>
    </source>
</evidence>
<dbReference type="PANTHER" id="PTHR23113:SF197">
    <property type="entry name" value="RAS-GEF DOMAIN-CONTAINING FAMILY MEMBER 1B"/>
    <property type="match status" value="1"/>
</dbReference>
<dbReference type="Pfam" id="PF00617">
    <property type="entry name" value="RasGEF"/>
    <property type="match status" value="1"/>
</dbReference>
<name>A0AA47NEA4_MERPO</name>
<dbReference type="PROSITE" id="PS50009">
    <property type="entry name" value="RASGEF_CAT"/>
    <property type="match status" value="1"/>
</dbReference>
<evidence type="ECO:0000256" key="2">
    <source>
        <dbReference type="PROSITE-ProRule" id="PRU00168"/>
    </source>
</evidence>
<protein>
    <submittedName>
        <fullName evidence="6">Ras-GEF domain-containing family member 1B-A</fullName>
    </submittedName>
</protein>
<organism evidence="6 7">
    <name type="scientific">Merluccius polli</name>
    <name type="common">Benguela hake</name>
    <name type="synonym">Merluccius cadenati</name>
    <dbReference type="NCBI Taxonomy" id="89951"/>
    <lineage>
        <taxon>Eukaryota</taxon>
        <taxon>Metazoa</taxon>
        <taxon>Chordata</taxon>
        <taxon>Craniata</taxon>
        <taxon>Vertebrata</taxon>
        <taxon>Euteleostomi</taxon>
        <taxon>Actinopterygii</taxon>
        <taxon>Neopterygii</taxon>
        <taxon>Teleostei</taxon>
        <taxon>Neoteleostei</taxon>
        <taxon>Acanthomorphata</taxon>
        <taxon>Zeiogadaria</taxon>
        <taxon>Gadariae</taxon>
        <taxon>Gadiformes</taxon>
        <taxon>Gadoidei</taxon>
        <taxon>Merlucciidae</taxon>
        <taxon>Merluccius</taxon>
    </lineage>
</organism>
<evidence type="ECO:0000256" key="3">
    <source>
        <dbReference type="SAM" id="MobiDB-lite"/>
    </source>
</evidence>
<evidence type="ECO:0000313" key="7">
    <source>
        <dbReference type="Proteomes" id="UP001174136"/>
    </source>
</evidence>
<evidence type="ECO:0000259" key="4">
    <source>
        <dbReference type="PROSITE" id="PS50009"/>
    </source>
</evidence>
<comment type="caution">
    <text evidence="6">The sequence shown here is derived from an EMBL/GenBank/DDBJ whole genome shotgun (WGS) entry which is preliminary data.</text>
</comment>
<dbReference type="SMART" id="SM00147">
    <property type="entry name" value="RasGEF"/>
    <property type="match status" value="1"/>
</dbReference>
<dbReference type="EMBL" id="JAOPHQ010000005">
    <property type="protein sequence ID" value="KAK0156482.1"/>
    <property type="molecule type" value="Genomic_DNA"/>
</dbReference>
<sequence>MTDTYTAGVYNAKDVPVGPQHYVETRVRRTYRSEDTTALRSVLCFSKSIVAQPPVNASMPQTPPLSCHHGAKRSQTTEDADSPSLCYHSNEQDHPSLCYHDNQLVSGSLDALIQQLVPTLDYYPDRTYIFTFLLSSRLFLPPYQLMSTVCRLVLDPRHDDPQADKMRIRELAPKMVQLLREWASSFPHDFHDERMISSLKDITQHLATMDQVYRKALGQILQDVTRSIAVQSRYQEVLLRSVAAECRTVMKTKLRAQRDLLSVCNDPFTLAQQLTHIELDRLSNIGPEEFIQAFVQKPQLESNQPSNIGEYVAWFNRLSFLVATEICMPVKRKTRARVTEFFIDVARECFNIGNFNSLMAILSGMTMGSVSRLRKTWGKVRTTSFHILEHQMDPSSNFSNYRTSLQGALHRSITATGPREKIVIPFFSLLIKDLYFLNQSSPSRLANGHVNFTKLQELSRRLGEVMRWKEVESPFQMDFRIQTFLLTTPVLNEDALYLASYKSEGPENNIEKHRWKTLRYTH</sequence>
<gene>
    <name evidence="6" type="primary">rasgef1ba</name>
    <name evidence="6" type="ORF">N1851_000198</name>
</gene>
<dbReference type="Gene3D" id="1.10.840.10">
    <property type="entry name" value="Ras guanine-nucleotide exchange factors catalytic domain"/>
    <property type="match status" value="1"/>
</dbReference>
<evidence type="ECO:0000313" key="6">
    <source>
        <dbReference type="EMBL" id="KAK0156482.1"/>
    </source>
</evidence>
<dbReference type="SUPFAM" id="SSF48366">
    <property type="entry name" value="Ras GEF"/>
    <property type="match status" value="1"/>
</dbReference>
<dbReference type="CDD" id="cd00155">
    <property type="entry name" value="RasGEF"/>
    <property type="match status" value="1"/>
</dbReference>
<dbReference type="Gene3D" id="1.20.870.10">
    <property type="entry name" value="Son of sevenless (SoS) protein Chain: S domain 1"/>
    <property type="match status" value="1"/>
</dbReference>
<proteinExistence type="predicted"/>
<keyword evidence="1 2" id="KW-0344">Guanine-nucleotide releasing factor</keyword>
<evidence type="ECO:0000256" key="1">
    <source>
        <dbReference type="ARBA" id="ARBA00022658"/>
    </source>
</evidence>
<dbReference type="PROSITE" id="PS50212">
    <property type="entry name" value="RASGEF_NTER"/>
    <property type="match status" value="1"/>
</dbReference>
<dbReference type="InterPro" id="IPR019804">
    <property type="entry name" value="Ras_G-nucl-exch_fac_CS"/>
</dbReference>
<dbReference type="AlphaFoldDB" id="A0AA47NEA4"/>